<evidence type="ECO:0000313" key="1">
    <source>
        <dbReference type="EMBL" id="KAF2033271.1"/>
    </source>
</evidence>
<protein>
    <submittedName>
        <fullName evidence="1">Uncharacterized protein</fullName>
    </submittedName>
</protein>
<accession>A0A9P4LMZ8</accession>
<keyword evidence="2" id="KW-1185">Reference proteome</keyword>
<gene>
    <name evidence="1" type="ORF">EK21DRAFT_59035</name>
</gene>
<evidence type="ECO:0000313" key="2">
    <source>
        <dbReference type="Proteomes" id="UP000799777"/>
    </source>
</evidence>
<dbReference type="EMBL" id="ML978167">
    <property type="protein sequence ID" value="KAF2033271.1"/>
    <property type="molecule type" value="Genomic_DNA"/>
</dbReference>
<comment type="caution">
    <text evidence="1">The sequence shown here is derived from an EMBL/GenBank/DDBJ whole genome shotgun (WGS) entry which is preliminary data.</text>
</comment>
<dbReference type="Proteomes" id="UP000799777">
    <property type="component" value="Unassembled WGS sequence"/>
</dbReference>
<sequence>MLGRCIRPLATRPQLASSPLQAQCRFASAHVRVSVGSDLGPTREDGHQTLRIRKEQRGKDLPLPPLLDPVALEERSRWEKTKAQPKAANLTSFQKKLQANAYAHALASPVRQCRATQISLPEAFLTTLHARPHPTTNDPWLLPVSLTKDKSHLGPPYRFISRREVARHLSKKKLWERGIYSRMVEKYGGAHVKKMVWREDLPDLILGLMQKQLVKKLSWNFARTGRLSPVASPRSEDIGSIEGASCVLIFRSLKTRADDIEDRAKAIIAELDKWSAYVAKSFAEMDPHNPPHVTHKSPSWFVEPLVPRLQPRLRFPVLDYKTTVWRGKKIPIYSLTDLLGEERARDLIGNSKYGGDKCVVTKEARHNVPVELLLLRLQAYIAQSGS</sequence>
<organism evidence="1 2">
    <name type="scientific">Setomelanomma holmii</name>
    <dbReference type="NCBI Taxonomy" id="210430"/>
    <lineage>
        <taxon>Eukaryota</taxon>
        <taxon>Fungi</taxon>
        <taxon>Dikarya</taxon>
        <taxon>Ascomycota</taxon>
        <taxon>Pezizomycotina</taxon>
        <taxon>Dothideomycetes</taxon>
        <taxon>Pleosporomycetidae</taxon>
        <taxon>Pleosporales</taxon>
        <taxon>Pleosporineae</taxon>
        <taxon>Phaeosphaeriaceae</taxon>
        <taxon>Setomelanomma</taxon>
    </lineage>
</organism>
<dbReference type="OrthoDB" id="3363286at2759"/>
<name>A0A9P4LMZ8_9PLEO</name>
<reference evidence="1" key="1">
    <citation type="journal article" date="2020" name="Stud. Mycol.">
        <title>101 Dothideomycetes genomes: a test case for predicting lifestyles and emergence of pathogens.</title>
        <authorList>
            <person name="Haridas S."/>
            <person name="Albert R."/>
            <person name="Binder M."/>
            <person name="Bloem J."/>
            <person name="Labutti K."/>
            <person name="Salamov A."/>
            <person name="Andreopoulos B."/>
            <person name="Baker S."/>
            <person name="Barry K."/>
            <person name="Bills G."/>
            <person name="Bluhm B."/>
            <person name="Cannon C."/>
            <person name="Castanera R."/>
            <person name="Culley D."/>
            <person name="Daum C."/>
            <person name="Ezra D."/>
            <person name="Gonzalez J."/>
            <person name="Henrissat B."/>
            <person name="Kuo A."/>
            <person name="Liang C."/>
            <person name="Lipzen A."/>
            <person name="Lutzoni F."/>
            <person name="Magnuson J."/>
            <person name="Mondo S."/>
            <person name="Nolan M."/>
            <person name="Ohm R."/>
            <person name="Pangilinan J."/>
            <person name="Park H.-J."/>
            <person name="Ramirez L."/>
            <person name="Alfaro M."/>
            <person name="Sun H."/>
            <person name="Tritt A."/>
            <person name="Yoshinaga Y."/>
            <person name="Zwiers L.-H."/>
            <person name="Turgeon B."/>
            <person name="Goodwin S."/>
            <person name="Spatafora J."/>
            <person name="Crous P."/>
            <person name="Grigoriev I."/>
        </authorList>
    </citation>
    <scope>NUCLEOTIDE SEQUENCE</scope>
    <source>
        <strain evidence="1">CBS 110217</strain>
    </source>
</reference>
<dbReference type="AlphaFoldDB" id="A0A9P4LMZ8"/>
<proteinExistence type="predicted"/>